<dbReference type="EMBL" id="SJPN01000002">
    <property type="protein sequence ID" value="TWU05510.1"/>
    <property type="molecule type" value="Genomic_DNA"/>
</dbReference>
<dbReference type="GO" id="GO:0005509">
    <property type="term" value="F:calcium ion binding"/>
    <property type="evidence" value="ECO:0007669"/>
    <property type="project" value="InterPro"/>
</dbReference>
<dbReference type="PROSITE" id="PS50222">
    <property type="entry name" value="EF_HAND_2"/>
    <property type="match status" value="2"/>
</dbReference>
<evidence type="ECO:0000256" key="1">
    <source>
        <dbReference type="SAM" id="MobiDB-lite"/>
    </source>
</evidence>
<feature type="signal peptide" evidence="2">
    <location>
        <begin position="1"/>
        <end position="24"/>
    </location>
</feature>
<feature type="domain" description="EF-hand" evidence="3">
    <location>
        <begin position="215"/>
        <end position="250"/>
    </location>
</feature>
<feature type="compositionally biased region" description="Basic and acidic residues" evidence="1">
    <location>
        <begin position="26"/>
        <end position="69"/>
    </location>
</feature>
<dbReference type="SMART" id="SM00054">
    <property type="entry name" value="EFh"/>
    <property type="match status" value="2"/>
</dbReference>
<comment type="caution">
    <text evidence="4">The sequence shown here is derived from an EMBL/GenBank/DDBJ whole genome shotgun (WGS) entry which is preliminary data.</text>
</comment>
<feature type="region of interest" description="Disordered" evidence="1">
    <location>
        <begin position="21"/>
        <end position="90"/>
    </location>
</feature>
<feature type="chain" id="PRO_5023093954" evidence="2">
    <location>
        <begin position="25"/>
        <end position="281"/>
    </location>
</feature>
<feature type="compositionally biased region" description="Gly residues" evidence="1">
    <location>
        <begin position="70"/>
        <end position="87"/>
    </location>
</feature>
<keyword evidence="5" id="KW-1185">Reference proteome</keyword>
<proteinExistence type="predicted"/>
<feature type="domain" description="EF-hand" evidence="3">
    <location>
        <begin position="111"/>
        <end position="146"/>
    </location>
</feature>
<dbReference type="InterPro" id="IPR018247">
    <property type="entry name" value="EF_Hand_1_Ca_BS"/>
</dbReference>
<dbReference type="AlphaFoldDB" id="A0A5C6B0S5"/>
<feature type="region of interest" description="Disordered" evidence="1">
    <location>
        <begin position="122"/>
        <end position="281"/>
    </location>
</feature>
<protein>
    <submittedName>
        <fullName evidence="4">EF hand</fullName>
    </submittedName>
</protein>
<organism evidence="4 5">
    <name type="scientific">Stieleria varia</name>
    <dbReference type="NCBI Taxonomy" id="2528005"/>
    <lineage>
        <taxon>Bacteria</taxon>
        <taxon>Pseudomonadati</taxon>
        <taxon>Planctomycetota</taxon>
        <taxon>Planctomycetia</taxon>
        <taxon>Pirellulales</taxon>
        <taxon>Pirellulaceae</taxon>
        <taxon>Stieleria</taxon>
    </lineage>
</organism>
<dbReference type="PROSITE" id="PS00018">
    <property type="entry name" value="EF_HAND_1"/>
    <property type="match status" value="2"/>
</dbReference>
<dbReference type="CDD" id="cd00051">
    <property type="entry name" value="EFh"/>
    <property type="match status" value="1"/>
</dbReference>
<dbReference type="Gene3D" id="1.10.238.10">
    <property type="entry name" value="EF-hand"/>
    <property type="match status" value="2"/>
</dbReference>
<dbReference type="InterPro" id="IPR002048">
    <property type="entry name" value="EF_hand_dom"/>
</dbReference>
<evidence type="ECO:0000256" key="2">
    <source>
        <dbReference type="SAM" id="SignalP"/>
    </source>
</evidence>
<evidence type="ECO:0000259" key="3">
    <source>
        <dbReference type="PROSITE" id="PS50222"/>
    </source>
</evidence>
<reference evidence="4 5" key="1">
    <citation type="submission" date="2019-02" db="EMBL/GenBank/DDBJ databases">
        <title>Deep-cultivation of Planctomycetes and their phenomic and genomic characterization uncovers novel biology.</title>
        <authorList>
            <person name="Wiegand S."/>
            <person name="Jogler M."/>
            <person name="Boedeker C."/>
            <person name="Pinto D."/>
            <person name="Vollmers J."/>
            <person name="Rivas-Marin E."/>
            <person name="Kohn T."/>
            <person name="Peeters S.H."/>
            <person name="Heuer A."/>
            <person name="Rast P."/>
            <person name="Oberbeckmann S."/>
            <person name="Bunk B."/>
            <person name="Jeske O."/>
            <person name="Meyerdierks A."/>
            <person name="Storesund J.E."/>
            <person name="Kallscheuer N."/>
            <person name="Luecker S."/>
            <person name="Lage O.M."/>
            <person name="Pohl T."/>
            <person name="Merkel B.J."/>
            <person name="Hornburger P."/>
            <person name="Mueller R.-W."/>
            <person name="Bruemmer F."/>
            <person name="Labrenz M."/>
            <person name="Spormann A.M."/>
            <person name="Op Den Camp H."/>
            <person name="Overmann J."/>
            <person name="Amann R."/>
            <person name="Jetten M.S.M."/>
            <person name="Mascher T."/>
            <person name="Medema M.H."/>
            <person name="Devos D.P."/>
            <person name="Kaster A.-K."/>
            <person name="Ovreas L."/>
            <person name="Rohde M."/>
            <person name="Galperin M.Y."/>
            <person name="Jogler C."/>
        </authorList>
    </citation>
    <scope>NUCLEOTIDE SEQUENCE [LARGE SCALE GENOMIC DNA]</scope>
    <source>
        <strain evidence="4 5">Pla52n</strain>
    </source>
</reference>
<dbReference type="Proteomes" id="UP000320176">
    <property type="component" value="Unassembled WGS sequence"/>
</dbReference>
<gene>
    <name evidence="4" type="ORF">Pla52n_12240</name>
</gene>
<dbReference type="RefSeq" id="WP_197454340.1">
    <property type="nucleotide sequence ID" value="NZ_CP151726.1"/>
</dbReference>
<accession>A0A5C6B0S5</accession>
<feature type="compositionally biased region" description="Gly residues" evidence="1">
    <location>
        <begin position="143"/>
        <end position="189"/>
    </location>
</feature>
<dbReference type="Pfam" id="PF13202">
    <property type="entry name" value="EF-hand_5"/>
    <property type="match status" value="4"/>
</dbReference>
<keyword evidence="2" id="KW-0732">Signal</keyword>
<sequence precursor="true">MFKKTRALLIPGLLAAAMAGTTIAQDGERERGPRDGDRGAERGPRDGDRGPGGPRDGDRGPGGPRDGDRGPGGPRGFGGPGGPGGGPEMMMRMMPVLAALDADHDGKISKSEIDNAAVALRTLDKNSDGQLTAEELRPEFPGRGPGGPEGRGPGGPEGRGPEGRGPGGPEGRGPGGRGPGGPEGRGPGGEASVEGAVQRMLQMDKNNDGSLTADELPERMAAMIDRADSDGDGKLSKAELTKMAEARMARGGEGDRPQFRGRGGDREGQPGGERPRRPESE</sequence>
<feature type="compositionally biased region" description="Basic and acidic residues" evidence="1">
    <location>
        <begin position="225"/>
        <end position="281"/>
    </location>
</feature>
<name>A0A5C6B0S5_9BACT</name>
<evidence type="ECO:0000313" key="4">
    <source>
        <dbReference type="EMBL" id="TWU05510.1"/>
    </source>
</evidence>
<dbReference type="SUPFAM" id="SSF47473">
    <property type="entry name" value="EF-hand"/>
    <property type="match status" value="1"/>
</dbReference>
<dbReference type="InterPro" id="IPR011992">
    <property type="entry name" value="EF-hand-dom_pair"/>
</dbReference>
<evidence type="ECO:0000313" key="5">
    <source>
        <dbReference type="Proteomes" id="UP000320176"/>
    </source>
</evidence>